<dbReference type="Gene3D" id="2.10.70.20">
    <property type="entry name" value="gspk-gspi-gspj complex like domains"/>
    <property type="match status" value="1"/>
</dbReference>
<evidence type="ECO:0000256" key="8">
    <source>
        <dbReference type="SAM" id="Phobius"/>
    </source>
</evidence>
<dbReference type="PANTHER" id="PTHR39583:SF2">
    <property type="entry name" value="TYPE II SECRETION SYSTEM PROTEIN J"/>
    <property type="match status" value="1"/>
</dbReference>
<dbReference type="SUPFAM" id="SSF54523">
    <property type="entry name" value="Pili subunits"/>
    <property type="match status" value="1"/>
</dbReference>
<comment type="subcellular location">
    <subcellularLocation>
        <location evidence="1">Cell inner membrane</location>
        <topology evidence="1">Single-pass membrane protein</topology>
    </subcellularLocation>
</comment>
<feature type="transmembrane region" description="Helical" evidence="8">
    <location>
        <begin position="20"/>
        <end position="42"/>
    </location>
</feature>
<sequence>MDTSLFMSKRLDCGYTLLEILLSAIVFTLMSMTIYQSLMIVIKGSDIVSKKTRKNSQLQRAINIMEDNISHAVMPTNLFAVSPLDSNFKIDKHLLDSDDYGIYLLFNSETNIVYHAQVEIVGFRLKNKQLEILRYNLTESIPRASKILAGVTAFHIRIFHDGIWIKKWNNKLYLPKAVEFTLELEGIGTIRRVIILLNSTN</sequence>
<name>A0ABM5SA39_YERRO</name>
<keyword evidence="5 8" id="KW-0812">Transmembrane</keyword>
<dbReference type="Pfam" id="PF11612">
    <property type="entry name" value="T2SSJ"/>
    <property type="match status" value="1"/>
</dbReference>
<dbReference type="InterPro" id="IPR045584">
    <property type="entry name" value="Pilin-like"/>
</dbReference>
<evidence type="ECO:0000256" key="5">
    <source>
        <dbReference type="ARBA" id="ARBA00022692"/>
    </source>
</evidence>
<keyword evidence="2" id="KW-1003">Cell membrane</keyword>
<evidence type="ECO:0000256" key="4">
    <source>
        <dbReference type="ARBA" id="ARBA00022519"/>
    </source>
</evidence>
<keyword evidence="3" id="KW-0488">Methylation</keyword>
<dbReference type="NCBIfam" id="TIGR01711">
    <property type="entry name" value="gspJ"/>
    <property type="match status" value="1"/>
</dbReference>
<protein>
    <submittedName>
        <fullName evidence="9">Type II secretion system protein J</fullName>
    </submittedName>
</protein>
<gene>
    <name evidence="9" type="primary">gspJ</name>
    <name evidence="9" type="ORF">CH64_1730</name>
</gene>
<dbReference type="PANTHER" id="PTHR39583">
    <property type="entry name" value="TYPE II SECRETION SYSTEM PROTEIN J-RELATED"/>
    <property type="match status" value="1"/>
</dbReference>
<reference evidence="9 10" key="1">
    <citation type="journal article" date="2015" name="Genome Announc.">
        <title>Thirty-Two Complete Genome Assemblies of Nine Yersinia Species, Including Y. pestis, Y. pseudotuberculosis, and Y. enterocolitica.</title>
        <authorList>
            <person name="Johnson S.L."/>
            <person name="Daligault H.E."/>
            <person name="Davenport K.W."/>
            <person name="Jaissle J."/>
            <person name="Frey K.G."/>
            <person name="Ladner J.T."/>
            <person name="Broomall S.M."/>
            <person name="Bishop-Lilly K.A."/>
            <person name="Bruce D.C."/>
            <person name="Coyne S.R."/>
            <person name="Gibbons H.S."/>
            <person name="Lo C.C."/>
            <person name="Munk A.C."/>
            <person name="Rosenzweig C.N."/>
            <person name="Koroleva G.I."/>
            <person name="Palacios G.F."/>
            <person name="Redden C.L."/>
            <person name="Xu Y."/>
            <person name="Minogue T.D."/>
            <person name="Chain P.S."/>
        </authorList>
    </citation>
    <scope>NUCLEOTIDE SEQUENCE [LARGE SCALE GENOMIC DNA]</scope>
    <source>
        <strain evidence="9 10">YRA</strain>
    </source>
</reference>
<evidence type="ECO:0000256" key="3">
    <source>
        <dbReference type="ARBA" id="ARBA00022481"/>
    </source>
</evidence>
<accession>A0ABM5SA39</accession>
<evidence type="ECO:0000256" key="7">
    <source>
        <dbReference type="ARBA" id="ARBA00023136"/>
    </source>
</evidence>
<dbReference type="Proteomes" id="UP000031914">
    <property type="component" value="Chromosome"/>
</dbReference>
<keyword evidence="4" id="KW-0997">Cell inner membrane</keyword>
<keyword evidence="10" id="KW-1185">Reference proteome</keyword>
<evidence type="ECO:0000256" key="1">
    <source>
        <dbReference type="ARBA" id="ARBA00004377"/>
    </source>
</evidence>
<evidence type="ECO:0000313" key="10">
    <source>
        <dbReference type="Proteomes" id="UP000031914"/>
    </source>
</evidence>
<dbReference type="EMBL" id="CP009787">
    <property type="protein sequence ID" value="AJJ10098.1"/>
    <property type="molecule type" value="Genomic_DNA"/>
</dbReference>
<keyword evidence="7 8" id="KW-0472">Membrane</keyword>
<organism evidence="9 10">
    <name type="scientific">Yersinia rohdei</name>
    <dbReference type="NCBI Taxonomy" id="29485"/>
    <lineage>
        <taxon>Bacteria</taxon>
        <taxon>Pseudomonadati</taxon>
        <taxon>Pseudomonadota</taxon>
        <taxon>Gammaproteobacteria</taxon>
        <taxon>Enterobacterales</taxon>
        <taxon>Yersiniaceae</taxon>
        <taxon>Yersinia</taxon>
    </lineage>
</organism>
<evidence type="ECO:0000256" key="6">
    <source>
        <dbReference type="ARBA" id="ARBA00022989"/>
    </source>
</evidence>
<keyword evidence="6 8" id="KW-1133">Transmembrane helix</keyword>
<evidence type="ECO:0000256" key="2">
    <source>
        <dbReference type="ARBA" id="ARBA00022475"/>
    </source>
</evidence>
<evidence type="ECO:0000313" key="9">
    <source>
        <dbReference type="EMBL" id="AJJ10098.1"/>
    </source>
</evidence>
<dbReference type="InterPro" id="IPR010055">
    <property type="entry name" value="T2SS_protein-GspJ"/>
</dbReference>
<dbReference type="InterPro" id="IPR051621">
    <property type="entry name" value="T2SS_protein_J"/>
</dbReference>
<proteinExistence type="predicted"/>